<dbReference type="Gene3D" id="3.40.50.720">
    <property type="entry name" value="NAD(P)-binding Rossmann-like Domain"/>
    <property type="match status" value="1"/>
</dbReference>
<gene>
    <name evidence="1" type="primary">FDXR</name>
    <name evidence="1" type="ORF">TCON_1151</name>
</gene>
<dbReference type="EMBL" id="SBIQ01000066">
    <property type="protein sequence ID" value="KAF7683644.1"/>
    <property type="molecule type" value="Genomic_DNA"/>
</dbReference>
<dbReference type="SUPFAM" id="SSF51971">
    <property type="entry name" value="Nucleotide-binding domain"/>
    <property type="match status" value="1"/>
</dbReference>
<organism evidence="1 2">
    <name type="scientific">Astathelohania contejeani</name>
    <dbReference type="NCBI Taxonomy" id="164912"/>
    <lineage>
        <taxon>Eukaryota</taxon>
        <taxon>Fungi</taxon>
        <taxon>Fungi incertae sedis</taxon>
        <taxon>Microsporidia</taxon>
        <taxon>Astathelohaniidae</taxon>
        <taxon>Astathelohania</taxon>
    </lineage>
</organism>
<proteinExistence type="predicted"/>
<keyword evidence="2" id="KW-1185">Reference proteome</keyword>
<reference evidence="1 2" key="1">
    <citation type="submission" date="2019-01" db="EMBL/GenBank/DDBJ databases">
        <title>Genomes sequencing and comparative genomics of infectious freshwater microsporidia, Cucumispora dikerogammari and Thelohania contejeani.</title>
        <authorList>
            <person name="Cormier A."/>
            <person name="Giraud I."/>
            <person name="Wattier R."/>
            <person name="Teixeira M."/>
            <person name="Grandjean F."/>
            <person name="Rigaud T."/>
            <person name="Cordaux R."/>
        </authorList>
    </citation>
    <scope>NUCLEOTIDE SEQUENCE [LARGE SCALE GENOMIC DNA]</scope>
    <source>
        <strain evidence="1">T1</strain>
        <tissue evidence="1">Spores</tissue>
    </source>
</reference>
<sequence length="303" mass="34451">MKICVVGGGPSGLYISKALLSLSHKVDLYEKSSKLYGLFNYNLMPKTPNLLPVHENFRYYLNTEITPYKLKSIENCYDAFVLALGPGPERKLIIPGSEHCRGALEILNTLPTYRNLCIIGMGNTAMNIIRRYFNGKRNIDSITVIGRKDPLNSAFSNYELGCVYSIKDLNIKPTGYFDLNSDNITNDNKRKLERRIKLLKTKTNGNRTLNLLFNHKPVKIENLSDKKIVTLKNIKTGKTYKEAFDGVISSIGFSDNNILEYFKDFKKPIFVVGMCKFPYKNISEIRNDAIEVANKINNLNINK</sequence>
<dbReference type="InterPro" id="IPR036188">
    <property type="entry name" value="FAD/NAD-bd_sf"/>
</dbReference>
<evidence type="ECO:0000313" key="2">
    <source>
        <dbReference type="Proteomes" id="UP001516464"/>
    </source>
</evidence>
<comment type="caution">
    <text evidence="1">The sequence shown here is derived from an EMBL/GenBank/DDBJ whole genome shotgun (WGS) entry which is preliminary data.</text>
</comment>
<dbReference type="Proteomes" id="UP001516464">
    <property type="component" value="Unassembled WGS sequence"/>
</dbReference>
<name>A0ABQ7HZW9_9MICR</name>
<protein>
    <submittedName>
        <fullName evidence="1">NADPH:adrenodoxin oxidoreductase, mitochondrial</fullName>
    </submittedName>
</protein>
<dbReference type="Gene3D" id="3.50.50.60">
    <property type="entry name" value="FAD/NAD(P)-binding domain"/>
    <property type="match status" value="2"/>
</dbReference>
<accession>A0ABQ7HZW9</accession>
<evidence type="ECO:0000313" key="1">
    <source>
        <dbReference type="EMBL" id="KAF7683644.1"/>
    </source>
</evidence>
<dbReference type="PRINTS" id="PR00419">
    <property type="entry name" value="ADXRDTASE"/>
</dbReference>